<sequence length="346" mass="39032">MRILVIGGTGFMGPHVLARLTEMGHDVKVFHRGQTGAVSPDGVEHIRGDRGRLGDYSSDFSRFAPEVVLDMIPYNAQDAWSLINAFKGVARRAVAISSEDVYRAYGRIIRREPGPTEPVPLTEEAPLRGRLYPYRGEAPRDPGDPEHWLDDYEKILVERLVMGEPSMRGTILRLPAVHGPGDKQHRLFPYLKRMDDGRPAILLDEGLARWRWTRGYVENVAAAIALAVVDERAAGRIYNIGEEGPLPEAEWVRRIGEAAGWDGEVIPLPGERLPPHLREKYDRSQDLVVDTTRIREELGYREPIPQREALRRTIAWERANPPKEIDPSMFDYGAEDAAIAEPERGR</sequence>
<gene>
    <name evidence="2" type="ORF">AC482_03495</name>
</gene>
<proteinExistence type="predicted"/>
<evidence type="ECO:0000313" key="3">
    <source>
        <dbReference type="Proteomes" id="UP000037210"/>
    </source>
</evidence>
<dbReference type="InterPro" id="IPR001509">
    <property type="entry name" value="Epimerase_deHydtase"/>
</dbReference>
<dbReference type="InterPro" id="IPR050177">
    <property type="entry name" value="Lipid_A_modif_metabolic_enz"/>
</dbReference>
<feature type="domain" description="NAD-dependent epimerase/dehydratase" evidence="1">
    <location>
        <begin position="156"/>
        <end position="241"/>
    </location>
</feature>
<organism evidence="2 3">
    <name type="scientific">miscellaneous Crenarchaeota group-15 archaeon DG-45</name>
    <dbReference type="NCBI Taxonomy" id="1685127"/>
    <lineage>
        <taxon>Archaea</taxon>
        <taxon>Candidatus Bathyarchaeota</taxon>
        <taxon>MCG-15</taxon>
    </lineage>
</organism>
<comment type="caution">
    <text evidence="2">The sequence shown here is derived from an EMBL/GenBank/DDBJ whole genome shotgun (WGS) entry which is preliminary data.</text>
</comment>
<dbReference type="EMBL" id="LFWZ01000027">
    <property type="protein sequence ID" value="KON30582.1"/>
    <property type="molecule type" value="Genomic_DNA"/>
</dbReference>
<accession>A0A0M0BPU0</accession>
<dbReference type="PANTHER" id="PTHR43245">
    <property type="entry name" value="BIFUNCTIONAL POLYMYXIN RESISTANCE PROTEIN ARNA"/>
    <property type="match status" value="1"/>
</dbReference>
<dbReference type="InterPro" id="IPR036291">
    <property type="entry name" value="NAD(P)-bd_dom_sf"/>
</dbReference>
<evidence type="ECO:0000313" key="2">
    <source>
        <dbReference type="EMBL" id="KON30582.1"/>
    </source>
</evidence>
<protein>
    <submittedName>
        <fullName evidence="2">NAD-dependent dehydratase</fullName>
    </submittedName>
</protein>
<dbReference type="AlphaFoldDB" id="A0A0M0BPU0"/>
<dbReference type="Pfam" id="PF01370">
    <property type="entry name" value="Epimerase"/>
    <property type="match status" value="2"/>
</dbReference>
<dbReference type="Proteomes" id="UP000037210">
    <property type="component" value="Unassembled WGS sequence"/>
</dbReference>
<dbReference type="Gene3D" id="3.40.50.720">
    <property type="entry name" value="NAD(P)-binding Rossmann-like Domain"/>
    <property type="match status" value="1"/>
</dbReference>
<reference evidence="2 3" key="1">
    <citation type="submission" date="2015-06" db="EMBL/GenBank/DDBJ databases">
        <title>New insights into the roles of widespread benthic archaea in carbon and nitrogen cycling.</title>
        <authorList>
            <person name="Lazar C.S."/>
            <person name="Baker B.J."/>
            <person name="Seitz K.W."/>
            <person name="Hyde A.S."/>
            <person name="Dick G.J."/>
            <person name="Hinrichs K.-U."/>
            <person name="Teske A.P."/>
        </authorList>
    </citation>
    <scope>NUCLEOTIDE SEQUENCE [LARGE SCALE GENOMIC DNA]</scope>
    <source>
        <strain evidence="2">DG-45</strain>
    </source>
</reference>
<feature type="domain" description="NAD-dependent epimerase/dehydratase" evidence="1">
    <location>
        <begin position="3"/>
        <end position="54"/>
    </location>
</feature>
<name>A0A0M0BPU0_9ARCH</name>
<evidence type="ECO:0000259" key="1">
    <source>
        <dbReference type="Pfam" id="PF01370"/>
    </source>
</evidence>
<dbReference type="SUPFAM" id="SSF51735">
    <property type="entry name" value="NAD(P)-binding Rossmann-fold domains"/>
    <property type="match status" value="1"/>
</dbReference>